<dbReference type="Gene3D" id="3.40.1280.30">
    <property type="match status" value="1"/>
</dbReference>
<evidence type="ECO:0000313" key="13">
    <source>
        <dbReference type="Proteomes" id="UP000283509"/>
    </source>
</evidence>
<dbReference type="PROSITE" id="PS51675">
    <property type="entry name" value="SAM_MT_TRM10"/>
    <property type="match status" value="1"/>
</dbReference>
<dbReference type="GO" id="GO:0005739">
    <property type="term" value="C:mitochondrion"/>
    <property type="evidence" value="ECO:0007669"/>
    <property type="project" value="UniProtKB-SubCell"/>
</dbReference>
<keyword evidence="5" id="KW-0819">tRNA processing</keyword>
<keyword evidence="13" id="KW-1185">Reference proteome</keyword>
<dbReference type="CDD" id="cd18102">
    <property type="entry name" value="Trm10_MRRP1"/>
    <property type="match status" value="1"/>
</dbReference>
<dbReference type="GO" id="GO:0008168">
    <property type="term" value="F:methyltransferase activity"/>
    <property type="evidence" value="ECO:0007669"/>
    <property type="project" value="UniProtKB-KW"/>
</dbReference>
<dbReference type="GO" id="GO:0005654">
    <property type="term" value="C:nucleoplasm"/>
    <property type="evidence" value="ECO:0007669"/>
    <property type="project" value="TreeGrafter"/>
</dbReference>
<feature type="region of interest" description="Disordered" evidence="10">
    <location>
        <begin position="304"/>
        <end position="323"/>
    </location>
</feature>
<evidence type="ECO:0000313" key="12">
    <source>
        <dbReference type="EMBL" id="ROT64238.1"/>
    </source>
</evidence>
<dbReference type="GO" id="GO:0032259">
    <property type="term" value="P:methylation"/>
    <property type="evidence" value="ECO:0007669"/>
    <property type="project" value="UniProtKB-KW"/>
</dbReference>
<proteinExistence type="predicted"/>
<dbReference type="AlphaFoldDB" id="A0A3R7PF53"/>
<reference evidence="12 13" key="2">
    <citation type="submission" date="2019-01" db="EMBL/GenBank/DDBJ databases">
        <title>The decoding of complex shrimp genome reveals the adaptation for benthos swimmer, frequently molting mechanism and breeding impact on genome.</title>
        <authorList>
            <person name="Sun Y."/>
            <person name="Gao Y."/>
            <person name="Yu Y."/>
        </authorList>
    </citation>
    <scope>NUCLEOTIDE SEQUENCE [LARGE SCALE GENOMIC DNA]</scope>
    <source>
        <tissue evidence="12">Muscle</tissue>
    </source>
</reference>
<reference evidence="12 13" key="1">
    <citation type="submission" date="2018-04" db="EMBL/GenBank/DDBJ databases">
        <authorList>
            <person name="Zhang X."/>
            <person name="Yuan J."/>
            <person name="Li F."/>
            <person name="Xiang J."/>
        </authorList>
    </citation>
    <scope>NUCLEOTIDE SEQUENCE [LARGE SCALE GENOMIC DNA]</scope>
    <source>
        <tissue evidence="12">Muscle</tissue>
    </source>
</reference>
<sequence>MPLLLKIGAAASHTLRSTTRQLLVRDFCGLPVLELSDGSSEGITTVEVGEVDESKAEFQALVELEVELYRQEGFSVPDIITEDQWKELLTKTSRKGRRKYLAFFIFLYVRDSTINQFYHSRLISAMIHGQPLVLDLDFDAVMSSRERQNCAYQLQMLFGENRVHPDPYNLIFCNAGPESDTVRRLSRYIPVINRPEFPLTITGESYLDRFPKDKLVYLTPHCREEMTTYDHDAVYIVGGIVDTGENEPVTLAKAKREGIRMQKLPLDRYLEWGDWQYALRHVPRRKLRPALTQEDMEAMLRKRMGLEKGKRSPNRTDYAPHMR</sequence>
<evidence type="ECO:0000256" key="8">
    <source>
        <dbReference type="ARBA" id="ARBA00023128"/>
    </source>
</evidence>
<comment type="caution">
    <text evidence="12">The sequence shown here is derived from an EMBL/GenBank/DDBJ whole genome shotgun (WGS) entry which is preliminary data.</text>
</comment>
<dbReference type="EMBL" id="QCYY01003292">
    <property type="protein sequence ID" value="ROT64238.1"/>
    <property type="molecule type" value="Genomic_DNA"/>
</dbReference>
<evidence type="ECO:0000256" key="7">
    <source>
        <dbReference type="ARBA" id="ARBA00023054"/>
    </source>
</evidence>
<dbReference type="GO" id="GO:0000049">
    <property type="term" value="F:tRNA binding"/>
    <property type="evidence" value="ECO:0007669"/>
    <property type="project" value="TreeGrafter"/>
</dbReference>
<protein>
    <recommendedName>
        <fullName evidence="9">RNA (guanine-9-)-methyltransferase domain-containing protein 1</fullName>
    </recommendedName>
</protein>
<evidence type="ECO:0000256" key="5">
    <source>
        <dbReference type="ARBA" id="ARBA00022694"/>
    </source>
</evidence>
<keyword evidence="2" id="KW-0489">Methyltransferase</keyword>
<evidence type="ECO:0000256" key="4">
    <source>
        <dbReference type="ARBA" id="ARBA00022691"/>
    </source>
</evidence>
<keyword evidence="8" id="KW-0496">Mitochondrion</keyword>
<evidence type="ECO:0000256" key="10">
    <source>
        <dbReference type="SAM" id="MobiDB-lite"/>
    </source>
</evidence>
<dbReference type="InterPro" id="IPR007356">
    <property type="entry name" value="tRNA_m1G_MeTrfase_euk"/>
</dbReference>
<name>A0A3R7PF53_PENVA</name>
<comment type="subcellular location">
    <subcellularLocation>
        <location evidence="1">Mitochondrion</location>
    </subcellularLocation>
</comment>
<keyword evidence="4" id="KW-0949">S-adenosyl-L-methionine</keyword>
<dbReference type="PANTHER" id="PTHR13563:SF5">
    <property type="entry name" value="TRNA METHYLTRANSFERASE 10 HOMOLOG C"/>
    <property type="match status" value="1"/>
</dbReference>
<keyword evidence="7" id="KW-0175">Coiled coil</keyword>
<dbReference type="OrthoDB" id="9976048at2759"/>
<keyword evidence="3" id="KW-0808">Transferase</keyword>
<dbReference type="PANTHER" id="PTHR13563">
    <property type="entry name" value="TRNA (GUANINE-9-) METHYLTRANSFERASE"/>
    <property type="match status" value="1"/>
</dbReference>
<evidence type="ECO:0000256" key="6">
    <source>
        <dbReference type="ARBA" id="ARBA00022946"/>
    </source>
</evidence>
<dbReference type="GO" id="GO:0070131">
    <property type="term" value="P:positive regulation of mitochondrial translation"/>
    <property type="evidence" value="ECO:0007669"/>
    <property type="project" value="TreeGrafter"/>
</dbReference>
<evidence type="ECO:0000256" key="9">
    <source>
        <dbReference type="ARBA" id="ARBA00029803"/>
    </source>
</evidence>
<evidence type="ECO:0000256" key="3">
    <source>
        <dbReference type="ARBA" id="ARBA00022679"/>
    </source>
</evidence>
<dbReference type="InterPro" id="IPR025812">
    <property type="entry name" value="Trm10_C_MTase_dom"/>
</dbReference>
<feature type="domain" description="SAM-dependent MTase TRM10-type" evidence="11">
    <location>
        <begin position="118"/>
        <end position="323"/>
    </location>
</feature>
<evidence type="ECO:0000256" key="1">
    <source>
        <dbReference type="ARBA" id="ARBA00004173"/>
    </source>
</evidence>
<dbReference type="InterPro" id="IPR038459">
    <property type="entry name" value="MT_TRM10-typ_sf"/>
</dbReference>
<evidence type="ECO:0000256" key="2">
    <source>
        <dbReference type="ARBA" id="ARBA00022603"/>
    </source>
</evidence>
<keyword evidence="6" id="KW-0809">Transit peptide</keyword>
<gene>
    <name evidence="12" type="ORF">C7M84_017838</name>
</gene>
<organism evidence="12 13">
    <name type="scientific">Penaeus vannamei</name>
    <name type="common">Whiteleg shrimp</name>
    <name type="synonym">Litopenaeus vannamei</name>
    <dbReference type="NCBI Taxonomy" id="6689"/>
    <lineage>
        <taxon>Eukaryota</taxon>
        <taxon>Metazoa</taxon>
        <taxon>Ecdysozoa</taxon>
        <taxon>Arthropoda</taxon>
        <taxon>Crustacea</taxon>
        <taxon>Multicrustacea</taxon>
        <taxon>Malacostraca</taxon>
        <taxon>Eumalacostraca</taxon>
        <taxon>Eucarida</taxon>
        <taxon>Decapoda</taxon>
        <taxon>Dendrobranchiata</taxon>
        <taxon>Penaeoidea</taxon>
        <taxon>Penaeidae</taxon>
        <taxon>Penaeus</taxon>
    </lineage>
</organism>
<dbReference type="InterPro" id="IPR028564">
    <property type="entry name" value="MT_TRM10-typ"/>
</dbReference>
<accession>A0A3R7PF53</accession>
<dbReference type="Proteomes" id="UP000283509">
    <property type="component" value="Unassembled WGS sequence"/>
</dbReference>
<dbReference type="GO" id="GO:0097745">
    <property type="term" value="P:mitochondrial tRNA 5'-end processing"/>
    <property type="evidence" value="ECO:0007669"/>
    <property type="project" value="TreeGrafter"/>
</dbReference>
<dbReference type="STRING" id="6689.A0A3R7PF53"/>
<evidence type="ECO:0000259" key="11">
    <source>
        <dbReference type="PROSITE" id="PS51675"/>
    </source>
</evidence>